<dbReference type="PANTHER" id="PTHR42031:SF1">
    <property type="entry name" value="KEY LIME PATHOGENICITY PROTEIN"/>
    <property type="match status" value="1"/>
</dbReference>
<dbReference type="Proteomes" id="UP000028045">
    <property type="component" value="Unassembled WGS sequence"/>
</dbReference>
<dbReference type="OrthoDB" id="4738706at2759"/>
<gene>
    <name evidence="3" type="ORF">S7711_02395</name>
</gene>
<feature type="compositionally biased region" description="Polar residues" evidence="1">
    <location>
        <begin position="893"/>
        <end position="903"/>
    </location>
</feature>
<feature type="compositionally biased region" description="Basic and acidic residues" evidence="1">
    <location>
        <begin position="1117"/>
        <end position="1128"/>
    </location>
</feature>
<dbReference type="InterPro" id="IPR013087">
    <property type="entry name" value="Znf_C2H2_type"/>
</dbReference>
<feature type="compositionally biased region" description="Polar residues" evidence="1">
    <location>
        <begin position="875"/>
        <end position="887"/>
    </location>
</feature>
<accession>A0A084AQ96</accession>
<evidence type="ECO:0000259" key="2">
    <source>
        <dbReference type="SMART" id="SM00355"/>
    </source>
</evidence>
<keyword evidence="4" id="KW-1185">Reference proteome</keyword>
<feature type="compositionally biased region" description="Low complexity" evidence="1">
    <location>
        <begin position="189"/>
        <end position="203"/>
    </location>
</feature>
<feature type="region of interest" description="Disordered" evidence="1">
    <location>
        <begin position="189"/>
        <end position="242"/>
    </location>
</feature>
<dbReference type="SUPFAM" id="SSF57667">
    <property type="entry name" value="beta-beta-alpha zinc fingers"/>
    <property type="match status" value="1"/>
</dbReference>
<reference evidence="3 4" key="1">
    <citation type="journal article" date="2014" name="BMC Genomics">
        <title>Comparative genome sequencing reveals chemotype-specific gene clusters in the toxigenic black mold Stachybotrys.</title>
        <authorList>
            <person name="Semeiks J."/>
            <person name="Borek D."/>
            <person name="Otwinowski Z."/>
            <person name="Grishin N.V."/>
        </authorList>
    </citation>
    <scope>NUCLEOTIDE SEQUENCE [LARGE SCALE GENOMIC DNA]</scope>
    <source>
        <strain evidence="4">CBS 109288 / IBT 7711</strain>
    </source>
</reference>
<feature type="domain" description="C2H2-type" evidence="2">
    <location>
        <begin position="967"/>
        <end position="997"/>
    </location>
</feature>
<dbReference type="EMBL" id="KL648614">
    <property type="protein sequence ID" value="KEY67475.1"/>
    <property type="molecule type" value="Genomic_DNA"/>
</dbReference>
<dbReference type="HOGENOM" id="CLU_005132_0_0_1"/>
<feature type="domain" description="C2H2-type" evidence="2">
    <location>
        <begin position="908"/>
        <end position="929"/>
    </location>
</feature>
<organism evidence="3 4">
    <name type="scientific">Stachybotrys chartarum (strain CBS 109288 / IBT 7711)</name>
    <name type="common">Toxic black mold</name>
    <name type="synonym">Stilbospora chartarum</name>
    <dbReference type="NCBI Taxonomy" id="1280523"/>
    <lineage>
        <taxon>Eukaryota</taxon>
        <taxon>Fungi</taxon>
        <taxon>Dikarya</taxon>
        <taxon>Ascomycota</taxon>
        <taxon>Pezizomycotina</taxon>
        <taxon>Sordariomycetes</taxon>
        <taxon>Hypocreomycetidae</taxon>
        <taxon>Hypocreales</taxon>
        <taxon>Stachybotryaceae</taxon>
        <taxon>Stachybotrys</taxon>
    </lineage>
</organism>
<dbReference type="InterPro" id="IPR057218">
    <property type="entry name" value="DUF7896"/>
</dbReference>
<proteinExistence type="predicted"/>
<feature type="compositionally biased region" description="Pro residues" evidence="1">
    <location>
        <begin position="215"/>
        <end position="239"/>
    </location>
</feature>
<feature type="region of interest" description="Disordered" evidence="1">
    <location>
        <begin position="839"/>
        <end position="911"/>
    </location>
</feature>
<feature type="region of interest" description="Disordered" evidence="1">
    <location>
        <begin position="998"/>
        <end position="1023"/>
    </location>
</feature>
<dbReference type="PANTHER" id="PTHR42031">
    <property type="entry name" value="KEY LIME PATHOGENICITY PROTEIN"/>
    <property type="match status" value="1"/>
</dbReference>
<dbReference type="InterPro" id="IPR036236">
    <property type="entry name" value="Znf_C2H2_sf"/>
</dbReference>
<feature type="domain" description="C2H2-type" evidence="2">
    <location>
        <begin position="729"/>
        <end position="755"/>
    </location>
</feature>
<feature type="domain" description="C2H2-type" evidence="2">
    <location>
        <begin position="935"/>
        <end position="962"/>
    </location>
</feature>
<dbReference type="Pfam" id="PF25438">
    <property type="entry name" value="DUF7896"/>
    <property type="match status" value="1"/>
</dbReference>
<evidence type="ECO:0000313" key="3">
    <source>
        <dbReference type="EMBL" id="KEY67475.1"/>
    </source>
</evidence>
<dbReference type="AlphaFoldDB" id="A0A084AQ96"/>
<sequence>MSSTVAGLDSAHDLDLAIRQLLDQQDDTQARLAALLDARHGFDARRELSMLRYKLRVLEDLVERHGLASHILALSEAEEARAVQHRCECLEVACFQQRIDVFEAMRRSLGTAPPGFAPWLEKHVDLHDSIVANPRLRDGSFSTNPQYLSSVKCWDDRCLHYVYGFPNRLERDGHALVHTTSLKRAYASTASASASMPPSSSQPTRLLRQPNATDLPPPARAPHVQLPPPTAVPALPPLRLPSQTPEKRDVLNSYTFTNNLSVAAPVTNDSEIDPLLPPLKRSRIERPRLESIGELRLFRDNDPCLRCPLSPKQIGTPTASPLSQRRGVNEYIQRAYPFLSEVTNVVQASLDFQDGFWASGQLDPGYGPGLTASQQSAEALDKPPPILCALASSWNTQHTSYNLLDLLRLTGCMSPSREAEETAYPVLFSVKLLLREVAFYAILMPDPTIRINAPPNHVSLPEDIDLEEHVRLLHECITRFLQCLESVLSRRTTLVPQEWLAVFLSLCIFSAVRTMLLDIGWKSSHLRSVQHGFDRGKLVPPQVMHSAYKALVRLFVATTPDLLDGVYSPPPDVAGAFDATSRLLRREAWDARGFASTSDFLSTLGEAVVETPDFHGFIRQDPGYSHEMPAPNPLATSLTPAAPGSRRSMSDVRALPQSLIPRAELLDNATLPTQKFAIDLTTSPTPKDPNRARRHTVAEAPTYLDDQGSAFVGSGLARPGYQRPPLRRVFCNKCNENPEGFRGEHELRRHTDAKHAALVKRWVCSEPLGQGASSPQPVVPLSKCKACVTQKHYGAYYNAAAHLRRAHFNPHRGGKASGDWPPMTILKDWMREVRQPIDAQDNDTSSGAEDEDIKPYYGSPPSGRPPIIDTFRLPPSQSDRSLISSPSEGPWSTGGQTSPSARTADNRTRCPHPDCGRVFKDLNAHMLTHQEERPEKCPIETCEYHTKGFARKYDKNRHALTHYKGTMICPFCPGSGTAYEKSFNRADVFKRHLTSVHNVEQTPPNSRKPVVAGNNSASSSVDSVNLRGASGAKCSICQNRFAAPQDFYEHLDDCVLNVIVPAGSRSVQQVQQQPPPPQQHSKEQQQDQPDTSFATSVQTEDRDMADVPDGGLRPSFKLREEHKADMVQ</sequence>
<dbReference type="Gene3D" id="3.30.160.60">
    <property type="entry name" value="Classic Zinc Finger"/>
    <property type="match status" value="1"/>
</dbReference>
<protein>
    <recommendedName>
        <fullName evidence="2">C2H2-type domain-containing protein</fullName>
    </recommendedName>
</protein>
<feature type="compositionally biased region" description="Low complexity" evidence="1">
    <location>
        <begin position="1010"/>
        <end position="1023"/>
    </location>
</feature>
<feature type="compositionally biased region" description="Low complexity" evidence="1">
    <location>
        <begin position="855"/>
        <end position="868"/>
    </location>
</feature>
<feature type="domain" description="C2H2-type" evidence="2">
    <location>
        <begin position="1032"/>
        <end position="1052"/>
    </location>
</feature>
<evidence type="ECO:0000256" key="1">
    <source>
        <dbReference type="SAM" id="MobiDB-lite"/>
    </source>
</evidence>
<feature type="region of interest" description="Disordered" evidence="1">
    <location>
        <begin position="1066"/>
        <end position="1128"/>
    </location>
</feature>
<name>A0A084AQ96_STACB</name>
<evidence type="ECO:0000313" key="4">
    <source>
        <dbReference type="Proteomes" id="UP000028045"/>
    </source>
</evidence>
<dbReference type="SMART" id="SM00355">
    <property type="entry name" value="ZnF_C2H2"/>
    <property type="match status" value="5"/>
</dbReference>